<comment type="caution">
    <text evidence="6">The sequence shown here is derived from an EMBL/GenBank/DDBJ whole genome shotgun (WGS) entry which is preliminary data.</text>
</comment>
<evidence type="ECO:0000259" key="5">
    <source>
        <dbReference type="Pfam" id="PF05175"/>
    </source>
</evidence>
<dbReference type="eggNOG" id="COG2890">
    <property type="taxonomic scope" value="Bacteria"/>
</dbReference>
<dbReference type="CDD" id="cd02440">
    <property type="entry name" value="AdoMet_MTases"/>
    <property type="match status" value="1"/>
</dbReference>
<evidence type="ECO:0000256" key="3">
    <source>
        <dbReference type="ARBA" id="ARBA00022679"/>
    </source>
</evidence>
<keyword evidence="2 6" id="KW-0489">Methyltransferase</keyword>
<sequence length="247" mass="25887">MIGHRVPDARTAERIFADIPLPMPRITTAAGVYRPSTDSALLCSRMVAELLDVSSPIGTVIELCAGSGIASVYAASAGARVTAIDDTAAAERAVRANASANGVMVDVVRADVRNLPPLPAADLVVANPPYVPAPPTAPPGHAWNAGPDGRDVLDAMIAVLPRLVRPGGRAIIVQSDVCGVEPTLAAFAAHGFAASVTDDVPVDFGPVMTERADWLERRGLIEPGRRTERLVVVRANRTRRNPSEAGR</sequence>
<dbReference type="PANTHER" id="PTHR45875">
    <property type="entry name" value="METHYLTRANSFERASE N6AMT1"/>
    <property type="match status" value="1"/>
</dbReference>
<dbReference type="GO" id="GO:0035657">
    <property type="term" value="C:eRF1 methyltransferase complex"/>
    <property type="evidence" value="ECO:0007669"/>
    <property type="project" value="TreeGrafter"/>
</dbReference>
<dbReference type="GO" id="GO:0008170">
    <property type="term" value="F:N-methyltransferase activity"/>
    <property type="evidence" value="ECO:0007669"/>
    <property type="project" value="UniProtKB-ARBA"/>
</dbReference>
<dbReference type="RefSeq" id="WP_009678327.1">
    <property type="nucleotide sequence ID" value="NZ_AEUD01000003.1"/>
</dbReference>
<dbReference type="EMBL" id="AEUD01000003">
    <property type="protein sequence ID" value="EGD56251.1"/>
    <property type="molecule type" value="Genomic_DNA"/>
</dbReference>
<dbReference type="GO" id="GO:0008757">
    <property type="term" value="F:S-adenosylmethionine-dependent methyltransferase activity"/>
    <property type="evidence" value="ECO:0007669"/>
    <property type="project" value="TreeGrafter"/>
</dbReference>
<evidence type="ECO:0000256" key="2">
    <source>
        <dbReference type="ARBA" id="ARBA00022603"/>
    </source>
</evidence>
<evidence type="ECO:0000256" key="4">
    <source>
        <dbReference type="ARBA" id="ARBA00022691"/>
    </source>
</evidence>
<dbReference type="InterPro" id="IPR007848">
    <property type="entry name" value="Small_mtfrase_dom"/>
</dbReference>
<dbReference type="PANTHER" id="PTHR45875:SF1">
    <property type="entry name" value="METHYLTRANSFERASE N6AMT1"/>
    <property type="match status" value="1"/>
</dbReference>
<organism evidence="6 7">
    <name type="scientific">Gordonia neofelifaecis NRRL B-59395</name>
    <dbReference type="NCBI Taxonomy" id="644548"/>
    <lineage>
        <taxon>Bacteria</taxon>
        <taxon>Bacillati</taxon>
        <taxon>Actinomycetota</taxon>
        <taxon>Actinomycetes</taxon>
        <taxon>Mycobacteriales</taxon>
        <taxon>Gordoniaceae</taxon>
        <taxon>Gordonia</taxon>
    </lineage>
</organism>
<feature type="domain" description="Methyltransferase small" evidence="5">
    <location>
        <begin position="26"/>
        <end position="185"/>
    </location>
</feature>
<dbReference type="InterPro" id="IPR002052">
    <property type="entry name" value="DNA_methylase_N6_adenine_CS"/>
</dbReference>
<dbReference type="GO" id="GO:0032259">
    <property type="term" value="P:methylation"/>
    <property type="evidence" value="ECO:0007669"/>
    <property type="project" value="UniProtKB-KW"/>
</dbReference>
<evidence type="ECO:0000313" key="7">
    <source>
        <dbReference type="Proteomes" id="UP000035065"/>
    </source>
</evidence>
<dbReference type="Gene3D" id="3.40.50.150">
    <property type="entry name" value="Vaccinia Virus protein VP39"/>
    <property type="match status" value="1"/>
</dbReference>
<dbReference type="Pfam" id="PF05175">
    <property type="entry name" value="MTS"/>
    <property type="match status" value="1"/>
</dbReference>
<protein>
    <submittedName>
        <fullName evidence="6">Putative methyltransferase</fullName>
    </submittedName>
</protein>
<dbReference type="Proteomes" id="UP000035065">
    <property type="component" value="Unassembled WGS sequence"/>
</dbReference>
<dbReference type="InterPro" id="IPR029063">
    <property type="entry name" value="SAM-dependent_MTases_sf"/>
</dbReference>
<reference evidence="6 7" key="1">
    <citation type="journal article" date="2011" name="J. Bacteriol.">
        <title>Draft Genome Sequence of Gordonia neofelifaecis NRRL B-59395, a Cholesterol-Degrading Actinomycete.</title>
        <authorList>
            <person name="Ge F."/>
            <person name="Li W."/>
            <person name="Chen G."/>
            <person name="Liu Y."/>
            <person name="Zhang G."/>
            <person name="Yong B."/>
            <person name="Wang Q."/>
            <person name="Wang N."/>
            <person name="Huang Z."/>
            <person name="Li W."/>
            <person name="Wang J."/>
            <person name="Wu C."/>
            <person name="Xie Q."/>
            <person name="Liu G."/>
        </authorList>
    </citation>
    <scope>NUCLEOTIDE SEQUENCE [LARGE SCALE GENOMIC DNA]</scope>
    <source>
        <strain evidence="6 7">NRRL B-59395</strain>
    </source>
</reference>
<name>F1YGV3_9ACTN</name>
<keyword evidence="7" id="KW-1185">Reference proteome</keyword>
<dbReference type="SUPFAM" id="SSF53335">
    <property type="entry name" value="S-adenosyl-L-methionine-dependent methyltransferases"/>
    <property type="match status" value="1"/>
</dbReference>
<keyword evidence="3 6" id="KW-0808">Transferase</keyword>
<dbReference type="AlphaFoldDB" id="F1YGV3"/>
<dbReference type="PROSITE" id="PS00092">
    <property type="entry name" value="N6_MTASE"/>
    <property type="match status" value="1"/>
</dbReference>
<proteinExistence type="inferred from homology"/>
<dbReference type="GO" id="GO:0008276">
    <property type="term" value="F:protein methyltransferase activity"/>
    <property type="evidence" value="ECO:0007669"/>
    <property type="project" value="TreeGrafter"/>
</dbReference>
<evidence type="ECO:0000313" key="6">
    <source>
        <dbReference type="EMBL" id="EGD56251.1"/>
    </source>
</evidence>
<accession>F1YGV3</accession>
<dbReference type="InterPro" id="IPR052190">
    <property type="entry name" value="Euk-Arch_PrmC-MTase"/>
</dbReference>
<keyword evidence="4" id="KW-0949">S-adenosyl-L-methionine</keyword>
<gene>
    <name evidence="6" type="ORF">SCNU_05336</name>
</gene>
<dbReference type="STRING" id="644548.SCNU_05336"/>
<comment type="similarity">
    <text evidence="1">Belongs to the eukaryotic/archaeal PrmC-related family.</text>
</comment>
<dbReference type="OrthoDB" id="8746524at2"/>
<dbReference type="GO" id="GO:0003676">
    <property type="term" value="F:nucleic acid binding"/>
    <property type="evidence" value="ECO:0007669"/>
    <property type="project" value="InterPro"/>
</dbReference>
<evidence type="ECO:0000256" key="1">
    <source>
        <dbReference type="ARBA" id="ARBA00006149"/>
    </source>
</evidence>